<dbReference type="PROSITE" id="PS51644">
    <property type="entry name" value="HTH_OST"/>
    <property type="match status" value="3"/>
</dbReference>
<name>A0A3L6FJT6_MAIZE</name>
<dbReference type="InterPro" id="IPR041966">
    <property type="entry name" value="LOTUS-like"/>
</dbReference>
<gene>
    <name evidence="3" type="ORF">Zm00014a_037567</name>
</gene>
<dbReference type="InterPro" id="IPR021139">
    <property type="entry name" value="NYN"/>
</dbReference>
<comment type="caution">
    <text evidence="3">The sequence shown here is derived from an EMBL/GenBank/DDBJ whole genome shotgun (WGS) entry which is preliminary data.</text>
</comment>
<dbReference type="GO" id="GO:0004540">
    <property type="term" value="F:RNA nuclease activity"/>
    <property type="evidence" value="ECO:0007669"/>
    <property type="project" value="InterPro"/>
</dbReference>
<dbReference type="Pfam" id="PF12872">
    <property type="entry name" value="OST-HTH"/>
    <property type="match status" value="3"/>
</dbReference>
<dbReference type="Pfam" id="PF01936">
    <property type="entry name" value="NYN"/>
    <property type="match status" value="1"/>
</dbReference>
<feature type="domain" description="HTH OST-type" evidence="2">
    <location>
        <begin position="272"/>
        <end position="346"/>
    </location>
</feature>
<evidence type="ECO:0000259" key="2">
    <source>
        <dbReference type="PROSITE" id="PS51644"/>
    </source>
</evidence>
<dbReference type="ExpressionAtlas" id="A0A3L6FJT6">
    <property type="expression patterns" value="baseline and differential"/>
</dbReference>
<dbReference type="PANTHER" id="PTHR14379:SF6">
    <property type="entry name" value="EMB|CAB71880.1"/>
    <property type="match status" value="1"/>
</dbReference>
<feature type="compositionally biased region" description="Low complexity" evidence="1">
    <location>
        <begin position="1003"/>
        <end position="1012"/>
    </location>
</feature>
<feature type="region of interest" description="Disordered" evidence="1">
    <location>
        <begin position="737"/>
        <end position="768"/>
    </location>
</feature>
<feature type="compositionally biased region" description="Polar residues" evidence="1">
    <location>
        <begin position="564"/>
        <end position="573"/>
    </location>
</feature>
<feature type="region of interest" description="Disordered" evidence="1">
    <location>
        <begin position="469"/>
        <end position="500"/>
    </location>
</feature>
<sequence length="1143" mass="125646">MSQILRHRLSAHYHGVCGHCCRRLSSAVYGGGGSRRAVAAPPQDGEGSRAVRVSVWWDFENCHIPNGVNVHRVAPRVSAALRAAGIRGPLSITAFGDVLQLARSSQEALAATGVSISHVPSSCVLASPPPLILLRGKNSSDRSFMADLVYWIAQNPPPVHFFLISGDRDFANILHRLRMSNYNVLLACPSSATSVLCSAATIMWPWEGLVRGEDLSPKRFNNPPDGLHGSWYGHYRGALDDPPLEKESEEPIKVASVPKQFSVPSNTKHCPVPKHVKNAILEVLRSYPEGVNISLLRNQLVKNKIDLGTNFFGHKKFSSFLESMPHVVKLLGSRLGENELYAIAANKKFMQPGDGALDDPFLEKGAEEPIKVSSDSQHCSVPSDTKSSSIPKYVTDAILEALCSYPEGINLSLLQEELAKKKICLGPDFFGHKDFSCLIQSIPDIVELVCPQTGGQLYAIAVNRRSLQPGDGSTKTLSSAQGNARENNPTGTAHSNKKNTLSSLRSIYKSRSFTETLSEHPPTFSVLPSPSNGLSEDQIECPVVDVNGSTESPAKHREVGEMTTPGTPSSSGVENAANEYGFFKRIWTMWNGPKNVKSEVSQNCESTSAEVIDDLQVSQNCESTFAKVIDDLRTPLEEYNGDHRIKLLRRIHETSSKNDRSDGTEGMLAVSDNLSISLGDDHSEKIKRDPSIPENPEPCRKPAAVSMIKSGKKDDISEMNRGMFNWASRWWPFGKSDADSSTTNINATDEPRTDSIEEFESSNAPTNGSAQQVVHEIFTKPDLWSVLEQQLSEPLGSEVVLKAKTRQELAHRLQKLNCWPLKGLLDKDLHHLVHLLISEKKWIEETSSRIFPFRLTLPRKRRCVPSSSSKSNGLSYIFSSGKPQKGRYVDNNSRKSRSLTREEILSDCHKLVKELLSEHEYGFNIGIFKRRFSQEYGYELEHRKLGYLDLETLLHIMPDVRVKFPRVMRSEHGNGQAGSKGDGNRSSGDDLIWEELGPVSATTETAAAAADAGADKETCYRPPTPSDDEFSDSDSIKDRQPRRNAEQQSSLLQIIGAWNSSKGGDVSNNKPQDIDGLVDCSRSSPGSAGTSAASGKVQTLSPKLPHKQYSFVSDSGEESDPDKLVESVLDSLQKARGGSKLHN</sequence>
<dbReference type="Gene3D" id="3.40.50.1010">
    <property type="entry name" value="5'-nuclease"/>
    <property type="match status" value="1"/>
</dbReference>
<feature type="compositionally biased region" description="Basic and acidic residues" evidence="1">
    <location>
        <begin position="680"/>
        <end position="691"/>
    </location>
</feature>
<feature type="region of interest" description="Disordered" evidence="1">
    <location>
        <begin position="970"/>
        <end position="991"/>
    </location>
</feature>
<accession>A0A3L6FJT6</accession>
<dbReference type="CDD" id="cd10910">
    <property type="entry name" value="PIN_limkain_b1_N_like"/>
    <property type="match status" value="1"/>
</dbReference>
<dbReference type="InterPro" id="IPR024768">
    <property type="entry name" value="Marf1"/>
</dbReference>
<organism evidence="3">
    <name type="scientific">Zea mays</name>
    <name type="common">Maize</name>
    <dbReference type="NCBI Taxonomy" id="4577"/>
    <lineage>
        <taxon>Eukaryota</taxon>
        <taxon>Viridiplantae</taxon>
        <taxon>Streptophyta</taxon>
        <taxon>Embryophyta</taxon>
        <taxon>Tracheophyta</taxon>
        <taxon>Spermatophyta</taxon>
        <taxon>Magnoliopsida</taxon>
        <taxon>Liliopsida</taxon>
        <taxon>Poales</taxon>
        <taxon>Poaceae</taxon>
        <taxon>PACMAD clade</taxon>
        <taxon>Panicoideae</taxon>
        <taxon>Andropogonodae</taxon>
        <taxon>Andropogoneae</taxon>
        <taxon>Tripsacinae</taxon>
        <taxon>Zea</taxon>
    </lineage>
</organism>
<feature type="region of interest" description="Disordered" evidence="1">
    <location>
        <begin position="1003"/>
        <end position="1143"/>
    </location>
</feature>
<protein>
    <recommendedName>
        <fullName evidence="2">HTH OST-type domain-containing protein</fullName>
    </recommendedName>
</protein>
<evidence type="ECO:0000313" key="3">
    <source>
        <dbReference type="EMBL" id="PWZ33193.1"/>
    </source>
</evidence>
<evidence type="ECO:0000256" key="1">
    <source>
        <dbReference type="SAM" id="MobiDB-lite"/>
    </source>
</evidence>
<dbReference type="PANTHER" id="PTHR14379">
    <property type="entry name" value="LIMKAIN B LKAP"/>
    <property type="match status" value="1"/>
</dbReference>
<proteinExistence type="predicted"/>
<feature type="compositionally biased region" description="Basic and acidic residues" evidence="1">
    <location>
        <begin position="1034"/>
        <end position="1045"/>
    </location>
</feature>
<feature type="region of interest" description="Disordered" evidence="1">
    <location>
        <begin position="680"/>
        <end position="710"/>
    </location>
</feature>
<feature type="domain" description="HTH OST-type" evidence="2">
    <location>
        <begin position="390"/>
        <end position="463"/>
    </location>
</feature>
<dbReference type="GO" id="GO:0010468">
    <property type="term" value="P:regulation of gene expression"/>
    <property type="evidence" value="ECO:0007669"/>
    <property type="project" value="InterPro"/>
</dbReference>
<feature type="compositionally biased region" description="Low complexity" evidence="1">
    <location>
        <begin position="1081"/>
        <end position="1095"/>
    </location>
</feature>
<dbReference type="AlphaFoldDB" id="A0A3L6FJT6"/>
<dbReference type="Gene3D" id="3.30.420.610">
    <property type="entry name" value="LOTUS domain-like"/>
    <property type="match status" value="3"/>
</dbReference>
<dbReference type="GO" id="GO:0005777">
    <property type="term" value="C:peroxisome"/>
    <property type="evidence" value="ECO:0007669"/>
    <property type="project" value="InterPro"/>
</dbReference>
<feature type="compositionally biased region" description="Polar residues" evidence="1">
    <location>
        <begin position="471"/>
        <end position="500"/>
    </location>
</feature>
<dbReference type="InterPro" id="IPR025605">
    <property type="entry name" value="OST-HTH/LOTUS_dom"/>
</dbReference>
<dbReference type="CDD" id="cd08824">
    <property type="entry name" value="LOTUS"/>
    <property type="match status" value="2"/>
</dbReference>
<feature type="domain" description="HTH OST-type" evidence="2">
    <location>
        <begin position="904"/>
        <end position="981"/>
    </location>
</feature>
<feature type="region of interest" description="Disordered" evidence="1">
    <location>
        <begin position="549"/>
        <end position="573"/>
    </location>
</feature>
<reference evidence="3" key="1">
    <citation type="journal article" date="2018" name="Nat. Genet.">
        <title>Extensive intraspecific gene order and gene structural variations between Mo17 and other maize genomes.</title>
        <authorList>
            <person name="Sun S."/>
            <person name="Zhou Y."/>
            <person name="Chen J."/>
            <person name="Shi J."/>
            <person name="Zhao H."/>
            <person name="Zhao H."/>
            <person name="Song W."/>
            <person name="Zhang M."/>
            <person name="Cui Y."/>
            <person name="Dong X."/>
            <person name="Liu H."/>
            <person name="Ma X."/>
            <person name="Jiao Y."/>
            <person name="Wang B."/>
            <person name="Wei X."/>
            <person name="Stein J.C."/>
            <person name="Glaubitz J.C."/>
            <person name="Lu F."/>
            <person name="Yu G."/>
            <person name="Liang C."/>
            <person name="Fengler K."/>
            <person name="Li B."/>
            <person name="Rafalski A."/>
            <person name="Schnable P.S."/>
            <person name="Ware D.H."/>
            <person name="Buckler E.S."/>
            <person name="Lai J."/>
        </authorList>
    </citation>
    <scope>NUCLEOTIDE SEQUENCE [LARGE SCALE GENOMIC DNA]</scope>
    <source>
        <tissue evidence="3">Seedling</tissue>
    </source>
</reference>
<feature type="compositionally biased region" description="Polar residues" evidence="1">
    <location>
        <begin position="1046"/>
        <end position="1071"/>
    </location>
</feature>
<dbReference type="EMBL" id="NCVQ01000004">
    <property type="protein sequence ID" value="PWZ33193.1"/>
    <property type="molecule type" value="Genomic_DNA"/>
</dbReference>
<dbReference type="Proteomes" id="UP000251960">
    <property type="component" value="Chromosome 3"/>
</dbReference>